<sequence>MAEDLNYYSTLIAVADDCPVTAAEVPGARGGKPTVAVLQYELISGAPYGMTQEDVLFETWLRRQDLPEDLSAERRAELRKEFFSRSQACLRASPLPKRYGWGLLFDRDGRIALCPVESEEYRRLVVGAFRGAQAGEDGGVRVLKAMRSRRS</sequence>
<proteinExistence type="predicted"/>
<name>A0A5N6BVV0_9ACTN</name>
<accession>A0A5N6BVV0</accession>
<dbReference type="InterPro" id="IPR046155">
    <property type="entry name" value="DUF6157"/>
</dbReference>
<protein>
    <submittedName>
        <fullName evidence="1">Uncharacterized protein</fullName>
    </submittedName>
</protein>
<evidence type="ECO:0000313" key="1">
    <source>
        <dbReference type="EMBL" id="KAB8184440.1"/>
    </source>
</evidence>
<dbReference type="RefSeq" id="WP_139575059.1">
    <property type="nucleotide sequence ID" value="NZ_VDMA02000007.1"/>
</dbReference>
<organism evidence="1 2">
    <name type="scientific">Microbispora catharanthi</name>
    <dbReference type="NCBI Taxonomy" id="1712871"/>
    <lineage>
        <taxon>Bacteria</taxon>
        <taxon>Bacillati</taxon>
        <taxon>Actinomycetota</taxon>
        <taxon>Actinomycetes</taxon>
        <taxon>Streptosporangiales</taxon>
        <taxon>Streptosporangiaceae</taxon>
        <taxon>Microbispora</taxon>
    </lineage>
</organism>
<keyword evidence="2" id="KW-1185">Reference proteome</keyword>
<evidence type="ECO:0000313" key="2">
    <source>
        <dbReference type="Proteomes" id="UP000313066"/>
    </source>
</evidence>
<dbReference type="EMBL" id="VDMA02000007">
    <property type="protein sequence ID" value="KAB8184440.1"/>
    <property type="molecule type" value="Genomic_DNA"/>
</dbReference>
<dbReference type="Pfam" id="PF19654">
    <property type="entry name" value="DUF6157"/>
    <property type="match status" value="1"/>
</dbReference>
<dbReference type="Proteomes" id="UP000313066">
    <property type="component" value="Unassembled WGS sequence"/>
</dbReference>
<gene>
    <name evidence="1" type="ORF">FH610_015085</name>
</gene>
<dbReference type="AlphaFoldDB" id="A0A5N6BVV0"/>
<reference evidence="1 2" key="1">
    <citation type="submission" date="2019-10" db="EMBL/GenBank/DDBJ databases">
        <title>Nonomuraea sp. nov., isolated from Phyllanthus amarus.</title>
        <authorList>
            <person name="Klykleung N."/>
            <person name="Tanasupawat S."/>
        </authorList>
    </citation>
    <scope>NUCLEOTIDE SEQUENCE [LARGE SCALE GENOMIC DNA]</scope>
    <source>
        <strain evidence="1 2">CR1-09</strain>
    </source>
</reference>
<comment type="caution">
    <text evidence="1">The sequence shown here is derived from an EMBL/GenBank/DDBJ whole genome shotgun (WGS) entry which is preliminary data.</text>
</comment>